<dbReference type="AlphaFoldDB" id="A0A1J4RXW7"/>
<gene>
    <name evidence="2" type="ORF">AUJ42_00955</name>
</gene>
<organism evidence="2 3">
    <name type="scientific">Candidatus Collierbacteria bacterium CG1_02_44_10</name>
    <dbReference type="NCBI Taxonomy" id="1805087"/>
    <lineage>
        <taxon>Bacteria</taxon>
        <taxon>Candidatus Collieribacteriota</taxon>
    </lineage>
</organism>
<evidence type="ECO:0000313" key="2">
    <source>
        <dbReference type="EMBL" id="OIN92073.1"/>
    </source>
</evidence>
<keyword evidence="1" id="KW-0812">Transmembrane</keyword>
<keyword evidence="1" id="KW-0472">Membrane</keyword>
<feature type="transmembrane region" description="Helical" evidence="1">
    <location>
        <begin position="28"/>
        <end position="47"/>
    </location>
</feature>
<reference evidence="2 3" key="1">
    <citation type="journal article" date="2016" name="Environ. Microbiol.">
        <title>Genomic resolution of a cold subsurface aquifer community provides metabolic insights for novel microbes adapted to high CO concentrations.</title>
        <authorList>
            <person name="Probst A.J."/>
            <person name="Castelle C.J."/>
            <person name="Singh A."/>
            <person name="Brown C.T."/>
            <person name="Anantharaman K."/>
            <person name="Sharon I."/>
            <person name="Hug L.A."/>
            <person name="Burstein D."/>
            <person name="Emerson J.B."/>
            <person name="Thomas B.C."/>
            <person name="Banfield J.F."/>
        </authorList>
    </citation>
    <scope>NUCLEOTIDE SEQUENCE [LARGE SCALE GENOMIC DNA]</scope>
    <source>
        <strain evidence="2">CG1_02_44_10</strain>
    </source>
</reference>
<feature type="transmembrane region" description="Helical" evidence="1">
    <location>
        <begin position="59"/>
        <end position="82"/>
    </location>
</feature>
<proteinExistence type="predicted"/>
<dbReference type="Proteomes" id="UP000182345">
    <property type="component" value="Unassembled WGS sequence"/>
</dbReference>
<evidence type="ECO:0000256" key="1">
    <source>
        <dbReference type="SAM" id="Phobius"/>
    </source>
</evidence>
<accession>A0A1J4RXW7</accession>
<sequence length="115" mass="12637">MVYYKISFVASLKIQSQGENMRNLKAKFMILFYHIAPIVMSAVLFSWQGLLCILLIDALLFGLASLFQTTALSIPGITLLSLIGAAEIFLIILGVGWPGAIIYGGAYLLICFLIY</sequence>
<dbReference type="EMBL" id="MNUK01000026">
    <property type="protein sequence ID" value="OIN92073.1"/>
    <property type="molecule type" value="Genomic_DNA"/>
</dbReference>
<keyword evidence="1" id="KW-1133">Transmembrane helix</keyword>
<comment type="caution">
    <text evidence="2">The sequence shown here is derived from an EMBL/GenBank/DDBJ whole genome shotgun (WGS) entry which is preliminary data.</text>
</comment>
<evidence type="ECO:0000313" key="3">
    <source>
        <dbReference type="Proteomes" id="UP000182345"/>
    </source>
</evidence>
<name>A0A1J4RXW7_9BACT</name>
<protein>
    <submittedName>
        <fullName evidence="2">Uncharacterized protein</fullName>
    </submittedName>
</protein>
<feature type="transmembrane region" description="Helical" evidence="1">
    <location>
        <begin position="88"/>
        <end position="114"/>
    </location>
</feature>